<accession>A0A6J4JEI2</accession>
<protein>
    <submittedName>
        <fullName evidence="1">Uncharacterized protein</fullName>
    </submittedName>
</protein>
<dbReference type="EMBL" id="CADCTN010000242">
    <property type="protein sequence ID" value="CAA9277601.1"/>
    <property type="molecule type" value="Genomic_DNA"/>
</dbReference>
<organism evidence="1">
    <name type="scientific">uncultured Blastococcus sp</name>
    <dbReference type="NCBI Taxonomy" id="217144"/>
    <lineage>
        <taxon>Bacteria</taxon>
        <taxon>Bacillati</taxon>
        <taxon>Actinomycetota</taxon>
        <taxon>Actinomycetes</taxon>
        <taxon>Geodermatophilales</taxon>
        <taxon>Geodermatophilaceae</taxon>
        <taxon>Blastococcus</taxon>
        <taxon>environmental samples</taxon>
    </lineage>
</organism>
<proteinExistence type="predicted"/>
<sequence length="39" mass="4106">MTTPSGVTRVSRPPGLELLEPFELGAPVLDADVVEPAPF</sequence>
<gene>
    <name evidence="1" type="ORF">AVDCRST_MAG52-3594</name>
</gene>
<name>A0A6J4JEI2_9ACTN</name>
<reference evidence="1" key="1">
    <citation type="submission" date="2020-02" db="EMBL/GenBank/DDBJ databases">
        <authorList>
            <person name="Meier V. D."/>
        </authorList>
    </citation>
    <scope>NUCLEOTIDE SEQUENCE</scope>
    <source>
        <strain evidence="1">AVDCRST_MAG52</strain>
    </source>
</reference>
<evidence type="ECO:0000313" key="1">
    <source>
        <dbReference type="EMBL" id="CAA9277601.1"/>
    </source>
</evidence>
<dbReference type="AlphaFoldDB" id="A0A6J4JEI2"/>